<feature type="chain" id="PRO_5044205847" description="PLA2c domain-containing protein" evidence="1">
    <location>
        <begin position="39"/>
        <end position="820"/>
    </location>
</feature>
<accession>A0A0D3I9N4</accession>
<dbReference type="KEGG" id="ehx:EMIHUDRAFT_217997"/>
<dbReference type="HOGENOM" id="CLU_018223_0_0_1"/>
<dbReference type="RefSeq" id="XP_005760398.1">
    <property type="nucleotide sequence ID" value="XM_005760341.1"/>
</dbReference>
<dbReference type="Proteomes" id="UP000013827">
    <property type="component" value="Unassembled WGS sequence"/>
</dbReference>
<dbReference type="EnsemblProtists" id="EOD07969">
    <property type="protein sequence ID" value="EOD07969"/>
    <property type="gene ID" value="EMIHUDRAFT_217997"/>
</dbReference>
<evidence type="ECO:0000313" key="2">
    <source>
        <dbReference type="EnsemblProtists" id="EOD07969"/>
    </source>
</evidence>
<dbReference type="AlphaFoldDB" id="A0A0D3I9N4"/>
<evidence type="ECO:0000256" key="1">
    <source>
        <dbReference type="SAM" id="SignalP"/>
    </source>
</evidence>
<protein>
    <recommendedName>
        <fullName evidence="4">PLA2c domain-containing protein</fullName>
    </recommendedName>
</protein>
<dbReference type="SUPFAM" id="SSF52151">
    <property type="entry name" value="FabD/lysophospholipase-like"/>
    <property type="match status" value="1"/>
</dbReference>
<keyword evidence="1" id="KW-0732">Signal</keyword>
<evidence type="ECO:0008006" key="4">
    <source>
        <dbReference type="Google" id="ProtNLM"/>
    </source>
</evidence>
<sequence length="820" mass="89171">MRTAEAGRESFWRPLVALALPGLLLLVVSLAVLAPAHGKRIWGDPWWDIGYQGPGLQSPAEVPDSLGSLGFIGVGVTYLGSYMHTMFAECAAESTLFKEAMYSAPLPRPPDAKPRQPLALVVSGGGFRTMTAGIAYARSLSFAFEALGGQLGWDDITHLAGNSGGQWFATQLAFSRQFFLELTRRDANGRYVSLGHFFDLWGLNYAKGMYTGDTPSFDLYDRCAGSRVTSKVIGLVLGAIAWGLELAHFPAYNWQSYIDHMLHCSIPDYESLTFDDLRPGLPEAALVEQLALPPDTWVGKDADVERVDVELPQGVPADATLPLAHIAKARSSQGGYDGFFAPALGAGPTLQKQPYTCDCGWTWWTNCPTERSMLWHARDDGSPCYSHCCNPTPNRPRPLSLRTRFSNSSTTSLSVVAAMSSAAAGLTSSPTIAKNALHTVLGAMGPKTRDALVTAMADEADSLASPADVAEASTKISKAEVRGFDWTLDKMDEFIDTCTPFGLQTLGVGLDLEWENQPPLPEEDKRAWSPPYRGIDGVYVDNTAMIMTLANMIYDCEHDVTVDCRDRKLDLVLINDDDSSQPSTNAIGPMFRDYGVPVGSFEPSGMFTSVPSRRIFAEDYPSPERWTRYFTPGADTHPFKDFQPSRLPAEIISGLANGRLAESFGVFAESTLAAAMAKTGAKANDVYNSAANVINLLAKVNRSNEGGEAAAAEVVSRYPGSNFTQGEFTTIDNPRWGVKAGYTVNLLIFCISYPSDPLLRGGMGTDNDPLILGPLTAAAFFRTLYEPIARDEIEHATPHLTAWLRKRAKERNLKASKGWA</sequence>
<name>A0A0D3I9N4_EMIH1</name>
<organism evidence="2 3">
    <name type="scientific">Emiliania huxleyi (strain CCMP1516)</name>
    <dbReference type="NCBI Taxonomy" id="280463"/>
    <lineage>
        <taxon>Eukaryota</taxon>
        <taxon>Haptista</taxon>
        <taxon>Haptophyta</taxon>
        <taxon>Prymnesiophyceae</taxon>
        <taxon>Isochrysidales</taxon>
        <taxon>Noelaerhabdaceae</taxon>
        <taxon>Emiliania</taxon>
    </lineage>
</organism>
<feature type="signal peptide" evidence="1">
    <location>
        <begin position="1"/>
        <end position="38"/>
    </location>
</feature>
<reference evidence="3" key="1">
    <citation type="journal article" date="2013" name="Nature">
        <title>Pan genome of the phytoplankton Emiliania underpins its global distribution.</title>
        <authorList>
            <person name="Read B.A."/>
            <person name="Kegel J."/>
            <person name="Klute M.J."/>
            <person name="Kuo A."/>
            <person name="Lefebvre S.C."/>
            <person name="Maumus F."/>
            <person name="Mayer C."/>
            <person name="Miller J."/>
            <person name="Monier A."/>
            <person name="Salamov A."/>
            <person name="Young J."/>
            <person name="Aguilar M."/>
            <person name="Claverie J.M."/>
            <person name="Frickenhaus S."/>
            <person name="Gonzalez K."/>
            <person name="Herman E.K."/>
            <person name="Lin Y.C."/>
            <person name="Napier J."/>
            <person name="Ogata H."/>
            <person name="Sarno A.F."/>
            <person name="Shmutz J."/>
            <person name="Schroeder D."/>
            <person name="de Vargas C."/>
            <person name="Verret F."/>
            <person name="von Dassow P."/>
            <person name="Valentin K."/>
            <person name="Van de Peer Y."/>
            <person name="Wheeler G."/>
            <person name="Dacks J.B."/>
            <person name="Delwiche C.F."/>
            <person name="Dyhrman S.T."/>
            <person name="Glockner G."/>
            <person name="John U."/>
            <person name="Richards T."/>
            <person name="Worden A.Z."/>
            <person name="Zhang X."/>
            <person name="Grigoriev I.V."/>
            <person name="Allen A.E."/>
            <person name="Bidle K."/>
            <person name="Borodovsky M."/>
            <person name="Bowler C."/>
            <person name="Brownlee C."/>
            <person name="Cock J.M."/>
            <person name="Elias M."/>
            <person name="Gladyshev V.N."/>
            <person name="Groth M."/>
            <person name="Guda C."/>
            <person name="Hadaegh A."/>
            <person name="Iglesias-Rodriguez M.D."/>
            <person name="Jenkins J."/>
            <person name="Jones B.M."/>
            <person name="Lawson T."/>
            <person name="Leese F."/>
            <person name="Lindquist E."/>
            <person name="Lobanov A."/>
            <person name="Lomsadze A."/>
            <person name="Malik S.B."/>
            <person name="Marsh M.E."/>
            <person name="Mackinder L."/>
            <person name="Mock T."/>
            <person name="Mueller-Roeber B."/>
            <person name="Pagarete A."/>
            <person name="Parker M."/>
            <person name="Probert I."/>
            <person name="Quesneville H."/>
            <person name="Raines C."/>
            <person name="Rensing S.A."/>
            <person name="Riano-Pachon D.M."/>
            <person name="Richier S."/>
            <person name="Rokitta S."/>
            <person name="Shiraiwa Y."/>
            <person name="Soanes D.M."/>
            <person name="van der Giezen M."/>
            <person name="Wahlund T.M."/>
            <person name="Williams B."/>
            <person name="Wilson W."/>
            <person name="Wolfe G."/>
            <person name="Wurch L.L."/>
        </authorList>
    </citation>
    <scope>NUCLEOTIDE SEQUENCE</scope>
</reference>
<keyword evidence="3" id="KW-1185">Reference proteome</keyword>
<proteinExistence type="predicted"/>
<dbReference type="PaxDb" id="2903-EOD07969"/>
<dbReference type="GeneID" id="17254090"/>
<evidence type="ECO:0000313" key="3">
    <source>
        <dbReference type="Proteomes" id="UP000013827"/>
    </source>
</evidence>
<dbReference type="Gene3D" id="3.40.1090.10">
    <property type="entry name" value="Cytosolic phospholipase A2 catalytic domain"/>
    <property type="match status" value="1"/>
</dbReference>
<dbReference type="InterPro" id="IPR016035">
    <property type="entry name" value="Acyl_Trfase/lysoPLipase"/>
</dbReference>
<reference evidence="2" key="2">
    <citation type="submission" date="2024-10" db="UniProtKB">
        <authorList>
            <consortium name="EnsemblProtists"/>
        </authorList>
    </citation>
    <scope>IDENTIFICATION</scope>
</reference>